<dbReference type="PANTHER" id="PTHR42751:SF3">
    <property type="entry name" value="SODIUM_GLUTAMATE SYMPORTER"/>
    <property type="match status" value="1"/>
</dbReference>
<evidence type="ECO:0000256" key="7">
    <source>
        <dbReference type="SAM" id="Phobius"/>
    </source>
</evidence>
<feature type="transmembrane region" description="Helical" evidence="7">
    <location>
        <begin position="239"/>
        <end position="255"/>
    </location>
</feature>
<feature type="transmembrane region" description="Helical" evidence="7">
    <location>
        <begin position="29"/>
        <end position="49"/>
    </location>
</feature>
<evidence type="ECO:0000259" key="8">
    <source>
        <dbReference type="Pfam" id="PF00999"/>
    </source>
</evidence>
<dbReference type="PANTHER" id="PTHR42751">
    <property type="entry name" value="SODIUM/HYDROGEN EXCHANGER FAMILY/TRKA DOMAIN PROTEIN"/>
    <property type="match status" value="1"/>
</dbReference>
<evidence type="ECO:0000256" key="3">
    <source>
        <dbReference type="ARBA" id="ARBA00022448"/>
    </source>
</evidence>
<feature type="transmembrane region" description="Helical" evidence="7">
    <location>
        <begin position="85"/>
        <end position="106"/>
    </location>
</feature>
<evidence type="ECO:0000313" key="10">
    <source>
        <dbReference type="EMBL" id="KKR72074.1"/>
    </source>
</evidence>
<dbReference type="InterPro" id="IPR003148">
    <property type="entry name" value="RCK_N"/>
</dbReference>
<gene>
    <name evidence="10" type="ORF">UU14_C0012G0014</name>
</gene>
<dbReference type="GO" id="GO:0006813">
    <property type="term" value="P:potassium ion transport"/>
    <property type="evidence" value="ECO:0007669"/>
    <property type="project" value="InterPro"/>
</dbReference>
<comment type="similarity">
    <text evidence="2">Belongs to the monovalent cation:proton antiporter 2 (CPA2) transporter (TC 2.A.37) family.</text>
</comment>
<evidence type="ECO:0000259" key="9">
    <source>
        <dbReference type="Pfam" id="PF02254"/>
    </source>
</evidence>
<evidence type="ECO:0000256" key="1">
    <source>
        <dbReference type="ARBA" id="ARBA00004141"/>
    </source>
</evidence>
<dbReference type="EMBL" id="LBZM01000012">
    <property type="protein sequence ID" value="KKR72074.1"/>
    <property type="molecule type" value="Genomic_DNA"/>
</dbReference>
<dbReference type="GO" id="GO:0015297">
    <property type="term" value="F:antiporter activity"/>
    <property type="evidence" value="ECO:0007669"/>
    <property type="project" value="InterPro"/>
</dbReference>
<dbReference type="Pfam" id="PF00999">
    <property type="entry name" value="Na_H_Exchanger"/>
    <property type="match status" value="1"/>
</dbReference>
<name>A0A0G0T4X9_9BACT</name>
<reference evidence="10 11" key="1">
    <citation type="journal article" date="2015" name="Nature">
        <title>rRNA introns, odd ribosomes, and small enigmatic genomes across a large radiation of phyla.</title>
        <authorList>
            <person name="Brown C.T."/>
            <person name="Hug L.A."/>
            <person name="Thomas B.C."/>
            <person name="Sharon I."/>
            <person name="Castelle C.J."/>
            <person name="Singh A."/>
            <person name="Wilkins M.J."/>
            <person name="Williams K.H."/>
            <person name="Banfield J.F."/>
        </authorList>
    </citation>
    <scope>NUCLEOTIDE SEQUENCE [LARGE SCALE GENOMIC DNA]</scope>
</reference>
<feature type="transmembrane region" description="Helical" evidence="7">
    <location>
        <begin position="267"/>
        <end position="282"/>
    </location>
</feature>
<comment type="caution">
    <text evidence="10">The sequence shown here is derived from an EMBL/GenBank/DDBJ whole genome shotgun (WGS) entry which is preliminary data.</text>
</comment>
<evidence type="ECO:0000256" key="5">
    <source>
        <dbReference type="ARBA" id="ARBA00022989"/>
    </source>
</evidence>
<accession>A0A0G0T4X9</accession>
<feature type="transmembrane region" description="Helical" evidence="7">
    <location>
        <begin position="352"/>
        <end position="372"/>
    </location>
</feature>
<dbReference type="Proteomes" id="UP000034664">
    <property type="component" value="Unassembled WGS sequence"/>
</dbReference>
<dbReference type="Pfam" id="PF02254">
    <property type="entry name" value="TrkA_N"/>
    <property type="match status" value="1"/>
</dbReference>
<dbReference type="Gene3D" id="3.40.50.720">
    <property type="entry name" value="NAD(P)-binding Rossmann-like Domain"/>
    <property type="match status" value="1"/>
</dbReference>
<dbReference type="GO" id="GO:1902600">
    <property type="term" value="P:proton transmembrane transport"/>
    <property type="evidence" value="ECO:0007669"/>
    <property type="project" value="InterPro"/>
</dbReference>
<feature type="transmembrane region" description="Helical" evidence="7">
    <location>
        <begin position="55"/>
        <end position="73"/>
    </location>
</feature>
<feature type="transmembrane region" description="Helical" evidence="7">
    <location>
        <begin position="112"/>
        <end position="133"/>
    </location>
</feature>
<dbReference type="InterPro" id="IPR038770">
    <property type="entry name" value="Na+/solute_symporter_sf"/>
</dbReference>
<evidence type="ECO:0000256" key="2">
    <source>
        <dbReference type="ARBA" id="ARBA00005551"/>
    </source>
</evidence>
<feature type="transmembrane region" description="Helical" evidence="7">
    <location>
        <begin position="177"/>
        <end position="202"/>
    </location>
</feature>
<evidence type="ECO:0000256" key="4">
    <source>
        <dbReference type="ARBA" id="ARBA00022692"/>
    </source>
</evidence>
<keyword evidence="6 7" id="KW-0472">Membrane</keyword>
<feature type="transmembrane region" description="Helical" evidence="7">
    <location>
        <begin position="6"/>
        <end position="24"/>
    </location>
</feature>
<dbReference type="InterPro" id="IPR006153">
    <property type="entry name" value="Cation/H_exchanger_TM"/>
</dbReference>
<dbReference type="SUPFAM" id="SSF51735">
    <property type="entry name" value="NAD(P)-binding Rossmann-fold domains"/>
    <property type="match status" value="1"/>
</dbReference>
<feature type="domain" description="Cation/H+ exchanger transmembrane" evidence="8">
    <location>
        <begin position="12"/>
        <end position="369"/>
    </location>
</feature>
<dbReference type="Gene3D" id="1.20.1530.20">
    <property type="match status" value="1"/>
</dbReference>
<comment type="subcellular location">
    <subcellularLocation>
        <location evidence="1">Membrane</location>
        <topology evidence="1">Multi-pass membrane protein</topology>
    </subcellularLocation>
</comment>
<keyword evidence="4 7" id="KW-0812">Transmembrane</keyword>
<dbReference type="GO" id="GO:0016020">
    <property type="term" value="C:membrane"/>
    <property type="evidence" value="ECO:0007669"/>
    <property type="project" value="UniProtKB-SubCell"/>
</dbReference>
<evidence type="ECO:0000313" key="11">
    <source>
        <dbReference type="Proteomes" id="UP000034664"/>
    </source>
</evidence>
<feature type="transmembrane region" description="Helical" evidence="7">
    <location>
        <begin position="214"/>
        <end position="233"/>
    </location>
</feature>
<sequence>MNIFTEITIIVAIAAFISLIMRLLRQPLVVGYILTGIIVGPYTLNILQSTDQVELFSKIGITVLLFIVGLNLNPQVIKELGKVSLVTGVGQVLVTSAIGFSIALLLGIERIAAIYLSIALTLSSTIIILKLLSDRGDLNKLYGRIAIGFLIIQDLIASLILLFISTFSTAGDANLTILILFLVVKLLIVLCSLYLVSAYVIPSLFKFVAKSQELLFLFSLAWGLGLAVTLYQIGFSLEIGALIAGVTLSVTPYAYEIGSRLRPLRDFFIVLFFILLGSQMVLDKVIELIIPTLLFSVFVLIGNPVILILLLNLLGFKRRTSFMAGLTVAQISEFSLILASLGFSLGHISRDILSLITMVGLITITGSTYFILYSERIYPHVEGLLKRLQLLPEKKKEPGSNGQEFDCILFGYDRVGADFIKIFSKMNVSYIVVDYNPTSVQRLAEQNIPYRFGDAEDVEFLEELNLSKTKLVLSTIPDHKTNVLLTRKITRSNKRAISIIIAQTIQQAQTLYQEGATYVLMPHYLGARYASHMISRFGLHKQAYLEEKEKHIDHINNRLEISK</sequence>
<dbReference type="AlphaFoldDB" id="A0A0G0T4X9"/>
<proteinExistence type="inferred from homology"/>
<keyword evidence="3" id="KW-0813">Transport</keyword>
<dbReference type="InterPro" id="IPR036291">
    <property type="entry name" value="NAD(P)-bd_dom_sf"/>
</dbReference>
<evidence type="ECO:0000256" key="6">
    <source>
        <dbReference type="ARBA" id="ARBA00023136"/>
    </source>
</evidence>
<keyword evidence="5 7" id="KW-1133">Transmembrane helix</keyword>
<feature type="domain" description="RCK N-terminal" evidence="9">
    <location>
        <begin position="408"/>
        <end position="522"/>
    </location>
</feature>
<feature type="transmembrane region" description="Helical" evidence="7">
    <location>
        <begin position="288"/>
        <end position="311"/>
    </location>
</feature>
<organism evidence="10 11">
    <name type="scientific">Candidatus Roizmanbacteria bacterium GW2011_GWB1_40_7</name>
    <dbReference type="NCBI Taxonomy" id="1618482"/>
    <lineage>
        <taxon>Bacteria</taxon>
        <taxon>Candidatus Roizmaniibacteriota</taxon>
    </lineage>
</organism>
<feature type="transmembrane region" description="Helical" evidence="7">
    <location>
        <begin position="145"/>
        <end position="165"/>
    </location>
</feature>
<protein>
    <submittedName>
        <fullName evidence="10">Sodium/hydrogen exchanger</fullName>
    </submittedName>
</protein>
<dbReference type="PATRIC" id="fig|1618482.3.peg.570"/>